<dbReference type="RefSeq" id="XP_003659025.1">
    <property type="nucleotide sequence ID" value="XM_003658977.1"/>
</dbReference>
<accession>G2Q5E9</accession>
<dbReference type="PROSITE" id="PS51938">
    <property type="entry name" value="SUZ_C"/>
    <property type="match status" value="1"/>
</dbReference>
<evidence type="ECO:0000313" key="3">
    <source>
        <dbReference type="EMBL" id="AEO53780.1"/>
    </source>
</evidence>
<dbReference type="Proteomes" id="UP000007322">
    <property type="component" value="Chromosome 1"/>
</dbReference>
<dbReference type="GeneID" id="11505376"/>
<dbReference type="EMBL" id="CP003002">
    <property type="protein sequence ID" value="AEO53780.1"/>
    <property type="molecule type" value="Genomic_DNA"/>
</dbReference>
<feature type="domain" description="SUZ-C" evidence="2">
    <location>
        <begin position="1"/>
        <end position="32"/>
    </location>
</feature>
<feature type="region of interest" description="Disordered" evidence="1">
    <location>
        <begin position="1"/>
        <end position="31"/>
    </location>
</feature>
<evidence type="ECO:0000256" key="1">
    <source>
        <dbReference type="SAM" id="MobiDB-lite"/>
    </source>
</evidence>
<dbReference type="VEuPathDB" id="FungiDB:MYCTH_2122648"/>
<gene>
    <name evidence="3" type="ORF">MYCTH_2122648</name>
</gene>
<protein>
    <recommendedName>
        <fullName evidence="2">SUZ-C domain-containing protein</fullName>
    </recommendedName>
</protein>
<dbReference type="AlphaFoldDB" id="G2Q5E9"/>
<reference evidence="3 4" key="1">
    <citation type="journal article" date="2011" name="Nat. Biotechnol.">
        <title>Comparative genomic analysis of the thermophilic biomass-degrading fungi Myceliophthora thermophila and Thielavia terrestris.</title>
        <authorList>
            <person name="Berka R.M."/>
            <person name="Grigoriev I.V."/>
            <person name="Otillar R."/>
            <person name="Salamov A."/>
            <person name="Grimwood J."/>
            <person name="Reid I."/>
            <person name="Ishmael N."/>
            <person name="John T."/>
            <person name="Darmond C."/>
            <person name="Moisan M.-C."/>
            <person name="Henrissat B."/>
            <person name="Coutinho P.M."/>
            <person name="Lombard V."/>
            <person name="Natvig D.O."/>
            <person name="Lindquist E."/>
            <person name="Schmutz J."/>
            <person name="Lucas S."/>
            <person name="Harris P."/>
            <person name="Powlowski J."/>
            <person name="Bellemare A."/>
            <person name="Taylor D."/>
            <person name="Butler G."/>
            <person name="de Vries R.P."/>
            <person name="Allijn I.E."/>
            <person name="van den Brink J."/>
            <person name="Ushinsky S."/>
            <person name="Storms R."/>
            <person name="Powell A.J."/>
            <person name="Paulsen I.T."/>
            <person name="Elbourne L.D.H."/>
            <person name="Baker S.E."/>
            <person name="Magnuson J."/>
            <person name="LaBoissiere S."/>
            <person name="Clutterbuck A.J."/>
            <person name="Martinez D."/>
            <person name="Wogulis M."/>
            <person name="de Leon A.L."/>
            <person name="Rey M.W."/>
            <person name="Tsang A."/>
        </authorList>
    </citation>
    <scope>NUCLEOTIDE SEQUENCE [LARGE SCALE GENOMIC DNA]</scope>
    <source>
        <strain evidence="4">ATCC 42464 / BCRC 31852 / DSM 1799</strain>
    </source>
</reference>
<keyword evidence="4" id="KW-1185">Reference proteome</keyword>
<dbReference type="KEGG" id="mtm:MYCTH_2122648"/>
<evidence type="ECO:0000313" key="4">
    <source>
        <dbReference type="Proteomes" id="UP000007322"/>
    </source>
</evidence>
<sequence length="114" mass="12198">MRTSNLKGRPIPPMRQPQGPDPSGSAGFAARRGVLRREVPSYSSKLHIRKQRGVAPVSSPPTALNGRSFAAWGPTTPPSNSEWSLPTAGRTSALPEQYITTFAAAANDEVPFDI</sequence>
<proteinExistence type="predicted"/>
<dbReference type="HOGENOM" id="CLU_2122758_0_0_1"/>
<name>G2Q5E9_THET4</name>
<feature type="region of interest" description="Disordered" evidence="1">
    <location>
        <begin position="45"/>
        <end position="89"/>
    </location>
</feature>
<dbReference type="InParanoid" id="G2Q5E9"/>
<organism evidence="3 4">
    <name type="scientific">Thermothelomyces thermophilus (strain ATCC 42464 / BCRC 31852 / DSM 1799)</name>
    <name type="common">Sporotrichum thermophile</name>
    <dbReference type="NCBI Taxonomy" id="573729"/>
    <lineage>
        <taxon>Eukaryota</taxon>
        <taxon>Fungi</taxon>
        <taxon>Dikarya</taxon>
        <taxon>Ascomycota</taxon>
        <taxon>Pezizomycotina</taxon>
        <taxon>Sordariomycetes</taxon>
        <taxon>Sordariomycetidae</taxon>
        <taxon>Sordariales</taxon>
        <taxon>Chaetomiaceae</taxon>
        <taxon>Thermothelomyces</taxon>
    </lineage>
</organism>
<dbReference type="InterPro" id="IPR024642">
    <property type="entry name" value="SUZ-C"/>
</dbReference>
<evidence type="ECO:0000259" key="2">
    <source>
        <dbReference type="PROSITE" id="PS51938"/>
    </source>
</evidence>